<reference evidence="1" key="3">
    <citation type="submission" date="2015-04" db="UniProtKB">
        <authorList>
            <consortium name="EnsemblPlants"/>
        </authorList>
    </citation>
    <scope>IDENTIFICATION</scope>
</reference>
<name>A0A0D9WM71_9ORYZ</name>
<evidence type="ECO:0000313" key="2">
    <source>
        <dbReference type="Proteomes" id="UP000032180"/>
    </source>
</evidence>
<dbReference type="EnsemblPlants" id="LPERR06G03700.1">
    <property type="protein sequence ID" value="LPERR06G03700.1"/>
    <property type="gene ID" value="LPERR06G03700"/>
</dbReference>
<keyword evidence="2" id="KW-1185">Reference proteome</keyword>
<dbReference type="HOGENOM" id="CLU_2816089_0_0_1"/>
<reference evidence="1 2" key="1">
    <citation type="submission" date="2012-08" db="EMBL/GenBank/DDBJ databases">
        <title>Oryza genome evolution.</title>
        <authorList>
            <person name="Wing R.A."/>
        </authorList>
    </citation>
    <scope>NUCLEOTIDE SEQUENCE</scope>
</reference>
<sequence length="67" mass="7381">MEATKRLVASMKSVCEMLLEFVGYSPDEILQVVGHLREVASAVVQCSFDQTTRRENTGGATRIGAHR</sequence>
<proteinExistence type="predicted"/>
<dbReference type="Gramene" id="LPERR06G03700.1">
    <property type="protein sequence ID" value="LPERR06G03700.1"/>
    <property type="gene ID" value="LPERR06G03700"/>
</dbReference>
<protein>
    <submittedName>
        <fullName evidence="1">Uncharacterized protein</fullName>
    </submittedName>
</protein>
<evidence type="ECO:0000313" key="1">
    <source>
        <dbReference type="EnsemblPlants" id="LPERR06G03700.1"/>
    </source>
</evidence>
<reference evidence="2" key="2">
    <citation type="submission" date="2013-12" db="EMBL/GenBank/DDBJ databases">
        <authorList>
            <person name="Yu Y."/>
            <person name="Lee S."/>
            <person name="de Baynast K."/>
            <person name="Wissotski M."/>
            <person name="Liu L."/>
            <person name="Talag J."/>
            <person name="Goicoechea J."/>
            <person name="Angelova A."/>
            <person name="Jetty R."/>
            <person name="Kudrna D."/>
            <person name="Golser W."/>
            <person name="Rivera L."/>
            <person name="Zhang J."/>
            <person name="Wing R."/>
        </authorList>
    </citation>
    <scope>NUCLEOTIDE SEQUENCE</scope>
</reference>
<dbReference type="Proteomes" id="UP000032180">
    <property type="component" value="Chromosome 6"/>
</dbReference>
<accession>A0A0D9WM71</accession>
<organism evidence="1 2">
    <name type="scientific">Leersia perrieri</name>
    <dbReference type="NCBI Taxonomy" id="77586"/>
    <lineage>
        <taxon>Eukaryota</taxon>
        <taxon>Viridiplantae</taxon>
        <taxon>Streptophyta</taxon>
        <taxon>Embryophyta</taxon>
        <taxon>Tracheophyta</taxon>
        <taxon>Spermatophyta</taxon>
        <taxon>Magnoliopsida</taxon>
        <taxon>Liliopsida</taxon>
        <taxon>Poales</taxon>
        <taxon>Poaceae</taxon>
        <taxon>BOP clade</taxon>
        <taxon>Oryzoideae</taxon>
        <taxon>Oryzeae</taxon>
        <taxon>Oryzinae</taxon>
        <taxon>Leersia</taxon>
    </lineage>
</organism>
<dbReference type="AlphaFoldDB" id="A0A0D9WM71"/>